<proteinExistence type="predicted"/>
<keyword evidence="2" id="KW-1185">Reference proteome</keyword>
<name>A0A3S5CFS6_9PLAT</name>
<dbReference type="AlphaFoldDB" id="A0A3S5CFS6"/>
<comment type="caution">
    <text evidence="1">The sequence shown here is derived from an EMBL/GenBank/DDBJ whole genome shotgun (WGS) entry which is preliminary data.</text>
</comment>
<organism evidence="1 2">
    <name type="scientific">Protopolystoma xenopodis</name>
    <dbReference type="NCBI Taxonomy" id="117903"/>
    <lineage>
        <taxon>Eukaryota</taxon>
        <taxon>Metazoa</taxon>
        <taxon>Spiralia</taxon>
        <taxon>Lophotrochozoa</taxon>
        <taxon>Platyhelminthes</taxon>
        <taxon>Monogenea</taxon>
        <taxon>Polyopisthocotylea</taxon>
        <taxon>Polystomatidea</taxon>
        <taxon>Polystomatidae</taxon>
        <taxon>Protopolystoma</taxon>
    </lineage>
</organism>
<accession>A0A3S5CFS6</accession>
<gene>
    <name evidence="1" type="ORF">PXEA_LOCUS10999</name>
</gene>
<sequence length="80" mass="9148">MSLSFDDVRYVVRLRPKRWRMSCGQHQPERRIKAKQRQFNANLPAYSGKIDLRISSSSTSMRNESLHINRILSTGGATAA</sequence>
<protein>
    <submittedName>
        <fullName evidence="1">Uncharacterized protein</fullName>
    </submittedName>
</protein>
<dbReference type="Proteomes" id="UP000784294">
    <property type="component" value="Unassembled WGS sequence"/>
</dbReference>
<reference evidence="1" key="1">
    <citation type="submission" date="2018-11" db="EMBL/GenBank/DDBJ databases">
        <authorList>
            <consortium name="Pathogen Informatics"/>
        </authorList>
    </citation>
    <scope>NUCLEOTIDE SEQUENCE</scope>
</reference>
<dbReference type="EMBL" id="CAAALY010033144">
    <property type="protein sequence ID" value="VEL17559.1"/>
    <property type="molecule type" value="Genomic_DNA"/>
</dbReference>
<evidence type="ECO:0000313" key="1">
    <source>
        <dbReference type="EMBL" id="VEL17559.1"/>
    </source>
</evidence>
<evidence type="ECO:0000313" key="2">
    <source>
        <dbReference type="Proteomes" id="UP000784294"/>
    </source>
</evidence>